<dbReference type="GO" id="GO:0003899">
    <property type="term" value="F:DNA-directed RNA polymerase activity"/>
    <property type="evidence" value="ECO:0007669"/>
    <property type="project" value="InterPro"/>
</dbReference>
<evidence type="ECO:0000256" key="5">
    <source>
        <dbReference type="ARBA" id="ARBA00022695"/>
    </source>
</evidence>
<keyword evidence="5" id="KW-0548">Nucleotidyltransferase</keyword>
<evidence type="ECO:0000256" key="12">
    <source>
        <dbReference type="ARBA" id="ARBA00023163"/>
    </source>
</evidence>
<dbReference type="GO" id="GO:0006269">
    <property type="term" value="P:DNA replication, synthesis of primer"/>
    <property type="evidence" value="ECO:0007669"/>
    <property type="project" value="UniProtKB-KW"/>
</dbReference>
<evidence type="ECO:0000256" key="3">
    <source>
        <dbReference type="ARBA" id="ARBA00022515"/>
    </source>
</evidence>
<protein>
    <submittedName>
        <fullName evidence="14">DNA primase</fullName>
    </submittedName>
</protein>
<evidence type="ECO:0000256" key="7">
    <source>
        <dbReference type="ARBA" id="ARBA00022723"/>
    </source>
</evidence>
<keyword evidence="2" id="KW-0240">DNA-directed RNA polymerase</keyword>
<keyword evidence="4" id="KW-0808">Transferase</keyword>
<feature type="non-terminal residue" evidence="14">
    <location>
        <position position="161"/>
    </location>
</feature>
<keyword evidence="6" id="KW-0235">DNA replication</keyword>
<dbReference type="GO" id="GO:0008270">
    <property type="term" value="F:zinc ion binding"/>
    <property type="evidence" value="ECO:0007669"/>
    <property type="project" value="UniProtKB-KW"/>
</dbReference>
<keyword evidence="9" id="KW-0862">Zinc</keyword>
<keyword evidence="8" id="KW-0863">Zinc-finger</keyword>
<dbReference type="Gene3D" id="3.90.980.10">
    <property type="entry name" value="DNA primase, catalytic core, N-terminal domain"/>
    <property type="match status" value="1"/>
</dbReference>
<dbReference type="Proteomes" id="UP000775770">
    <property type="component" value="Unassembled WGS sequence"/>
</dbReference>
<sequence length="161" mass="18075">MYYGEDIVEEIRQRTDIVDLIGQYVHLKKKGSSYFGLCPFHGEKTPSFSVSPGKQIFYCFGCGKAGDSIRFLMEYENLSFVEAIEQLAERANVTLPEKSSGGNKGEEDLRYKLLEINKNAALFFVKQLRSPKGKLGLQYLGKRALSGESITHFGLGYAVQE</sequence>
<dbReference type="Pfam" id="PF01807">
    <property type="entry name" value="Zn_ribbon_DnaG"/>
    <property type="match status" value="1"/>
</dbReference>
<dbReference type="SUPFAM" id="SSF57783">
    <property type="entry name" value="Zinc beta-ribbon"/>
    <property type="match status" value="1"/>
</dbReference>
<dbReference type="GO" id="GO:0005737">
    <property type="term" value="C:cytoplasm"/>
    <property type="evidence" value="ECO:0007669"/>
    <property type="project" value="TreeGrafter"/>
</dbReference>
<keyword evidence="7" id="KW-0479">Metal-binding</keyword>
<dbReference type="SUPFAM" id="SSF56731">
    <property type="entry name" value="DNA primase core"/>
    <property type="match status" value="1"/>
</dbReference>
<dbReference type="PANTHER" id="PTHR30313:SF2">
    <property type="entry name" value="DNA PRIMASE"/>
    <property type="match status" value="1"/>
</dbReference>
<dbReference type="RefSeq" id="WP_304072113.1">
    <property type="nucleotide sequence ID" value="NZ_JABZRA010000090.1"/>
</dbReference>
<dbReference type="InterPro" id="IPR002694">
    <property type="entry name" value="Znf_CHC2"/>
</dbReference>
<evidence type="ECO:0000256" key="1">
    <source>
        <dbReference type="ARBA" id="ARBA00001947"/>
    </source>
</evidence>
<dbReference type="FunFam" id="3.90.580.10:FF:000001">
    <property type="entry name" value="DNA primase"/>
    <property type="match status" value="1"/>
</dbReference>
<reference evidence="14" key="1">
    <citation type="submission" date="2020-04" db="EMBL/GenBank/DDBJ databases">
        <title>Deep metagenomics examines the oral microbiome during advanced dental caries in children, revealing novel taxa and co-occurrences with host molecules.</title>
        <authorList>
            <person name="Baker J.L."/>
            <person name="Morton J.T."/>
            <person name="Dinis M."/>
            <person name="Alvarez R."/>
            <person name="Tran N.C."/>
            <person name="Knight R."/>
            <person name="Edlund A."/>
        </authorList>
    </citation>
    <scope>NUCLEOTIDE SEQUENCE</scope>
    <source>
        <strain evidence="14">JCVI_38_bin.19</strain>
    </source>
</reference>
<dbReference type="InterPro" id="IPR050219">
    <property type="entry name" value="DnaG_primase"/>
</dbReference>
<comment type="caution">
    <text evidence="14">The sequence shown here is derived from an EMBL/GenBank/DDBJ whole genome shotgun (WGS) entry which is preliminary data.</text>
</comment>
<dbReference type="Gene3D" id="3.90.580.10">
    <property type="entry name" value="Zinc finger, CHC2-type domain"/>
    <property type="match status" value="1"/>
</dbReference>
<dbReference type="GO" id="GO:1990077">
    <property type="term" value="C:primosome complex"/>
    <property type="evidence" value="ECO:0007669"/>
    <property type="project" value="UniProtKB-KW"/>
</dbReference>
<dbReference type="InterPro" id="IPR036977">
    <property type="entry name" value="DNA_primase_Znf_CHC2"/>
</dbReference>
<evidence type="ECO:0000256" key="8">
    <source>
        <dbReference type="ARBA" id="ARBA00022771"/>
    </source>
</evidence>
<dbReference type="InterPro" id="IPR037068">
    <property type="entry name" value="DNA_primase_core_N_sf"/>
</dbReference>
<dbReference type="GO" id="GO:0000428">
    <property type="term" value="C:DNA-directed RNA polymerase complex"/>
    <property type="evidence" value="ECO:0007669"/>
    <property type="project" value="UniProtKB-KW"/>
</dbReference>
<keyword evidence="12" id="KW-0804">Transcription</keyword>
<feature type="domain" description="Zinc finger CHC2-type" evidence="13">
    <location>
        <begin position="34"/>
        <end position="88"/>
    </location>
</feature>
<dbReference type="SMART" id="SM00400">
    <property type="entry name" value="ZnF_CHCC"/>
    <property type="match status" value="1"/>
</dbReference>
<name>A0A930DKZ5_9FIRM</name>
<evidence type="ECO:0000259" key="13">
    <source>
        <dbReference type="SMART" id="SM00400"/>
    </source>
</evidence>
<evidence type="ECO:0000256" key="11">
    <source>
        <dbReference type="ARBA" id="ARBA00023125"/>
    </source>
</evidence>
<evidence type="ECO:0000256" key="9">
    <source>
        <dbReference type="ARBA" id="ARBA00022833"/>
    </source>
</evidence>
<evidence type="ECO:0000313" key="14">
    <source>
        <dbReference type="EMBL" id="MBF1273094.1"/>
    </source>
</evidence>
<evidence type="ECO:0000256" key="6">
    <source>
        <dbReference type="ARBA" id="ARBA00022705"/>
    </source>
</evidence>
<keyword evidence="11" id="KW-0238">DNA-binding</keyword>
<keyword evidence="10" id="KW-0460">Magnesium</keyword>
<dbReference type="PANTHER" id="PTHR30313">
    <property type="entry name" value="DNA PRIMASE"/>
    <property type="match status" value="1"/>
</dbReference>
<comment type="cofactor">
    <cofactor evidence="1">
        <name>Zn(2+)</name>
        <dbReference type="ChEBI" id="CHEBI:29105"/>
    </cofactor>
</comment>
<organism evidence="14 15">
    <name type="scientific">Oribacterium sinus</name>
    <dbReference type="NCBI Taxonomy" id="237576"/>
    <lineage>
        <taxon>Bacteria</taxon>
        <taxon>Bacillati</taxon>
        <taxon>Bacillota</taxon>
        <taxon>Clostridia</taxon>
        <taxon>Lachnospirales</taxon>
        <taxon>Lachnospiraceae</taxon>
        <taxon>Oribacterium</taxon>
    </lineage>
</organism>
<evidence type="ECO:0000256" key="4">
    <source>
        <dbReference type="ARBA" id="ARBA00022679"/>
    </source>
</evidence>
<dbReference type="GO" id="GO:0003677">
    <property type="term" value="F:DNA binding"/>
    <property type="evidence" value="ECO:0007669"/>
    <property type="project" value="UniProtKB-KW"/>
</dbReference>
<evidence type="ECO:0000256" key="10">
    <source>
        <dbReference type="ARBA" id="ARBA00022842"/>
    </source>
</evidence>
<evidence type="ECO:0000256" key="2">
    <source>
        <dbReference type="ARBA" id="ARBA00022478"/>
    </source>
</evidence>
<keyword evidence="3" id="KW-0639">Primosome</keyword>
<dbReference type="EMBL" id="JABZRA010000090">
    <property type="protein sequence ID" value="MBF1273094.1"/>
    <property type="molecule type" value="Genomic_DNA"/>
</dbReference>
<dbReference type="AlphaFoldDB" id="A0A930DKZ5"/>
<proteinExistence type="predicted"/>
<accession>A0A930DKZ5</accession>
<gene>
    <name evidence="14" type="ORF">HXM90_06725</name>
</gene>
<evidence type="ECO:0000313" key="15">
    <source>
        <dbReference type="Proteomes" id="UP000775770"/>
    </source>
</evidence>